<feature type="transmembrane region" description="Helical" evidence="6">
    <location>
        <begin position="366"/>
        <end position="385"/>
    </location>
</feature>
<proteinExistence type="predicted"/>
<dbReference type="PANTHER" id="PTHR43124">
    <property type="entry name" value="PURINE EFFLUX PUMP PBUE"/>
    <property type="match status" value="1"/>
</dbReference>
<dbReference type="GO" id="GO:0022857">
    <property type="term" value="F:transmembrane transporter activity"/>
    <property type="evidence" value="ECO:0007669"/>
    <property type="project" value="TreeGrafter"/>
</dbReference>
<keyword evidence="5 6" id="KW-0472">Membrane</keyword>
<keyword evidence="2" id="KW-1003">Cell membrane</keyword>
<evidence type="ECO:0000256" key="3">
    <source>
        <dbReference type="ARBA" id="ARBA00022692"/>
    </source>
</evidence>
<evidence type="ECO:0000256" key="2">
    <source>
        <dbReference type="ARBA" id="ARBA00022475"/>
    </source>
</evidence>
<dbReference type="PANTHER" id="PTHR43124:SF10">
    <property type="entry name" value="PURINE EFFLUX PUMP PBUE"/>
    <property type="match status" value="1"/>
</dbReference>
<evidence type="ECO:0000256" key="6">
    <source>
        <dbReference type="SAM" id="Phobius"/>
    </source>
</evidence>
<name>A0A512AFZ8_9SPHN</name>
<feature type="transmembrane region" description="Helical" evidence="6">
    <location>
        <begin position="60"/>
        <end position="79"/>
    </location>
</feature>
<keyword evidence="3 6" id="KW-0812">Transmembrane</keyword>
<sequence length="397" mass="41380">MATATPVRPNGRNKDIDVNGWQAILCAVILGTIGVLSFIIQPGIVQGYVTKLHVDEATAVNLAGVEMLGVALATIFMAVRGTQINWRWVVAGGLLIAAVGDFASLGAPLGGRFEMARFVAGLGEGTITSISFTFVGVTIRAERNLALYLTLLLTYGAFGLWYLPAFLDACSLDAMFIGFAVLSLASLATLPFLPHAYSAEEMVNPEARQLATPLLVVALAGVLAYNVAQGIAWAVLFLVGIGAGLAEQSVADALFLSQILAVGGALASVFLAGHVSRNGAIAFGILAGSASIALLIGKPSLTLFVVGVCGFNVLWNFVLPFILGRVCDFDESGRMMSFAIMMQMIGLGGGPLIAGQLLDGSGYRSAELLCVALFIVSYALLLVPIRKHQALSALAAT</sequence>
<feature type="transmembrane region" description="Helical" evidence="6">
    <location>
        <begin position="214"/>
        <end position="241"/>
    </location>
</feature>
<feature type="transmembrane region" description="Helical" evidence="6">
    <location>
        <begin position="175"/>
        <end position="193"/>
    </location>
</feature>
<reference evidence="7 8" key="1">
    <citation type="submission" date="2019-07" db="EMBL/GenBank/DDBJ databases">
        <title>Whole genome shotgun sequence of Novosphingobium sediminis NBRC 106119.</title>
        <authorList>
            <person name="Hosoyama A."/>
            <person name="Uohara A."/>
            <person name="Ohji S."/>
            <person name="Ichikawa N."/>
        </authorList>
    </citation>
    <scope>NUCLEOTIDE SEQUENCE [LARGE SCALE GENOMIC DNA]</scope>
    <source>
        <strain evidence="7 8">NBRC 106119</strain>
    </source>
</reference>
<feature type="transmembrane region" description="Helical" evidence="6">
    <location>
        <begin position="303"/>
        <end position="323"/>
    </location>
</feature>
<accession>A0A512AFZ8</accession>
<feature type="transmembrane region" description="Helical" evidence="6">
    <location>
        <begin position="335"/>
        <end position="354"/>
    </location>
</feature>
<dbReference type="EMBL" id="BJYR01000002">
    <property type="protein sequence ID" value="GEN98628.1"/>
    <property type="molecule type" value="Genomic_DNA"/>
</dbReference>
<keyword evidence="8" id="KW-1185">Reference proteome</keyword>
<feature type="transmembrane region" description="Helical" evidence="6">
    <location>
        <begin position="118"/>
        <end position="138"/>
    </location>
</feature>
<feature type="transmembrane region" description="Helical" evidence="6">
    <location>
        <begin position="279"/>
        <end position="297"/>
    </location>
</feature>
<feature type="transmembrane region" description="Helical" evidence="6">
    <location>
        <begin position="21"/>
        <end position="40"/>
    </location>
</feature>
<dbReference type="InterPro" id="IPR050189">
    <property type="entry name" value="MFS_Efflux_Transporters"/>
</dbReference>
<evidence type="ECO:0000313" key="8">
    <source>
        <dbReference type="Proteomes" id="UP000321464"/>
    </source>
</evidence>
<dbReference type="SUPFAM" id="SSF103473">
    <property type="entry name" value="MFS general substrate transporter"/>
    <property type="match status" value="1"/>
</dbReference>
<evidence type="ECO:0008006" key="9">
    <source>
        <dbReference type="Google" id="ProtNLM"/>
    </source>
</evidence>
<dbReference type="InterPro" id="IPR036259">
    <property type="entry name" value="MFS_trans_sf"/>
</dbReference>
<evidence type="ECO:0000313" key="7">
    <source>
        <dbReference type="EMBL" id="GEN98628.1"/>
    </source>
</evidence>
<gene>
    <name evidence="7" type="ORF">NSE01_04610</name>
</gene>
<dbReference type="Proteomes" id="UP000321464">
    <property type="component" value="Unassembled WGS sequence"/>
</dbReference>
<dbReference type="RefSeq" id="WP_147157997.1">
    <property type="nucleotide sequence ID" value="NZ_BJYR01000002.1"/>
</dbReference>
<dbReference type="OrthoDB" id="7492561at2"/>
<feature type="transmembrane region" description="Helical" evidence="6">
    <location>
        <begin position="86"/>
        <end position="106"/>
    </location>
</feature>
<dbReference type="Gene3D" id="1.20.1250.20">
    <property type="entry name" value="MFS general substrate transporter like domains"/>
    <property type="match status" value="1"/>
</dbReference>
<evidence type="ECO:0000256" key="1">
    <source>
        <dbReference type="ARBA" id="ARBA00004651"/>
    </source>
</evidence>
<evidence type="ECO:0000256" key="5">
    <source>
        <dbReference type="ARBA" id="ARBA00023136"/>
    </source>
</evidence>
<organism evidence="7 8">
    <name type="scientific">Novosphingobium sediminis</name>
    <dbReference type="NCBI Taxonomy" id="707214"/>
    <lineage>
        <taxon>Bacteria</taxon>
        <taxon>Pseudomonadati</taxon>
        <taxon>Pseudomonadota</taxon>
        <taxon>Alphaproteobacteria</taxon>
        <taxon>Sphingomonadales</taxon>
        <taxon>Sphingomonadaceae</taxon>
        <taxon>Novosphingobium</taxon>
    </lineage>
</organism>
<dbReference type="GO" id="GO:0005886">
    <property type="term" value="C:plasma membrane"/>
    <property type="evidence" value="ECO:0007669"/>
    <property type="project" value="UniProtKB-SubCell"/>
</dbReference>
<keyword evidence="4 6" id="KW-1133">Transmembrane helix</keyword>
<feature type="transmembrane region" description="Helical" evidence="6">
    <location>
        <begin position="145"/>
        <end position="163"/>
    </location>
</feature>
<feature type="transmembrane region" description="Helical" evidence="6">
    <location>
        <begin position="253"/>
        <end position="272"/>
    </location>
</feature>
<comment type="caution">
    <text evidence="7">The sequence shown here is derived from an EMBL/GenBank/DDBJ whole genome shotgun (WGS) entry which is preliminary data.</text>
</comment>
<evidence type="ECO:0000256" key="4">
    <source>
        <dbReference type="ARBA" id="ARBA00022989"/>
    </source>
</evidence>
<dbReference type="AlphaFoldDB" id="A0A512AFZ8"/>
<comment type="subcellular location">
    <subcellularLocation>
        <location evidence="1">Cell membrane</location>
        <topology evidence="1">Multi-pass membrane protein</topology>
    </subcellularLocation>
</comment>
<protein>
    <recommendedName>
        <fullName evidence="9">MFS transporter</fullName>
    </recommendedName>
</protein>